<accession>A0A2G9GK36</accession>
<dbReference type="Proteomes" id="UP000231279">
    <property type="component" value="Unassembled WGS sequence"/>
</dbReference>
<dbReference type="EMBL" id="NKXS01004702">
    <property type="protein sequence ID" value="PIN05618.1"/>
    <property type="molecule type" value="Genomic_DNA"/>
</dbReference>
<organism evidence="2 3">
    <name type="scientific">Handroanthus impetiginosus</name>
    <dbReference type="NCBI Taxonomy" id="429701"/>
    <lineage>
        <taxon>Eukaryota</taxon>
        <taxon>Viridiplantae</taxon>
        <taxon>Streptophyta</taxon>
        <taxon>Embryophyta</taxon>
        <taxon>Tracheophyta</taxon>
        <taxon>Spermatophyta</taxon>
        <taxon>Magnoliopsida</taxon>
        <taxon>eudicotyledons</taxon>
        <taxon>Gunneridae</taxon>
        <taxon>Pentapetalae</taxon>
        <taxon>asterids</taxon>
        <taxon>lamiids</taxon>
        <taxon>Lamiales</taxon>
        <taxon>Bignoniaceae</taxon>
        <taxon>Crescentiina</taxon>
        <taxon>Tabebuia alliance</taxon>
        <taxon>Handroanthus</taxon>
    </lineage>
</organism>
<feature type="region of interest" description="Disordered" evidence="1">
    <location>
        <begin position="1"/>
        <end position="35"/>
    </location>
</feature>
<reference evidence="3" key="1">
    <citation type="journal article" date="2018" name="Gigascience">
        <title>Genome assembly of the Pink Ipe (Handroanthus impetiginosus, Bignoniaceae), a highly valued, ecologically keystone Neotropical timber forest tree.</title>
        <authorList>
            <person name="Silva-Junior O.B."/>
            <person name="Grattapaglia D."/>
            <person name="Novaes E."/>
            <person name="Collevatti R.G."/>
        </authorList>
    </citation>
    <scope>NUCLEOTIDE SEQUENCE [LARGE SCALE GENOMIC DNA]</scope>
    <source>
        <strain evidence="3">cv. UFG-1</strain>
    </source>
</reference>
<keyword evidence="3" id="KW-1185">Reference proteome</keyword>
<protein>
    <submittedName>
        <fullName evidence="2">Uncharacterized protein</fullName>
    </submittedName>
</protein>
<proteinExistence type="predicted"/>
<comment type="caution">
    <text evidence="2">The sequence shown here is derived from an EMBL/GenBank/DDBJ whole genome shotgun (WGS) entry which is preliminary data.</text>
</comment>
<evidence type="ECO:0000313" key="2">
    <source>
        <dbReference type="EMBL" id="PIN05618.1"/>
    </source>
</evidence>
<evidence type="ECO:0000313" key="3">
    <source>
        <dbReference type="Proteomes" id="UP000231279"/>
    </source>
</evidence>
<gene>
    <name evidence="2" type="ORF">CDL12_21839</name>
</gene>
<name>A0A2G9GK36_9LAMI</name>
<evidence type="ECO:0000256" key="1">
    <source>
        <dbReference type="SAM" id="MobiDB-lite"/>
    </source>
</evidence>
<sequence>MFLAQKDAEDDFGSSNIKKRRNEEKGKRRKGKKQGSLLQTCVLLSHRFCDSLCYNLLLLIFSGVTNCARRIMIIILWNTVVPAFV</sequence>
<dbReference type="AlphaFoldDB" id="A0A2G9GK36"/>